<name>A0A238FNA3_9BASI</name>
<keyword evidence="4" id="KW-0804">Transcription</keyword>
<protein>
    <submittedName>
        <fullName evidence="7">BQ2448_7796 protein</fullName>
    </submittedName>
</protein>
<organism evidence="7 8">
    <name type="scientific">Microbotryum intermedium</name>
    <dbReference type="NCBI Taxonomy" id="269621"/>
    <lineage>
        <taxon>Eukaryota</taxon>
        <taxon>Fungi</taxon>
        <taxon>Dikarya</taxon>
        <taxon>Basidiomycota</taxon>
        <taxon>Pucciniomycotina</taxon>
        <taxon>Microbotryomycetes</taxon>
        <taxon>Microbotryales</taxon>
        <taxon>Microbotryaceae</taxon>
        <taxon>Microbotryum</taxon>
    </lineage>
</organism>
<keyword evidence="8" id="KW-1185">Reference proteome</keyword>
<evidence type="ECO:0000256" key="4">
    <source>
        <dbReference type="ARBA" id="ARBA00023163"/>
    </source>
</evidence>
<dbReference type="PANTHER" id="PTHR40630:SF1">
    <property type="entry name" value="DNA-BINDING PROTEIN"/>
    <property type="match status" value="1"/>
</dbReference>
<dbReference type="GO" id="GO:0003712">
    <property type="term" value="F:transcription coregulator activity"/>
    <property type="evidence" value="ECO:0007669"/>
    <property type="project" value="InterPro"/>
</dbReference>
<reference evidence="8" key="1">
    <citation type="submission" date="2016-09" db="EMBL/GenBank/DDBJ databases">
        <authorList>
            <person name="Jeantristanb JTB J.-T."/>
            <person name="Ricardo R."/>
        </authorList>
    </citation>
    <scope>NUCLEOTIDE SEQUENCE [LARGE SCALE GENOMIC DNA]</scope>
</reference>
<dbReference type="EMBL" id="FMSP01000023">
    <property type="protein sequence ID" value="SCV74767.1"/>
    <property type="molecule type" value="Genomic_DNA"/>
</dbReference>
<evidence type="ECO:0000256" key="6">
    <source>
        <dbReference type="SAM" id="MobiDB-lite"/>
    </source>
</evidence>
<dbReference type="GO" id="GO:0016592">
    <property type="term" value="C:mediator complex"/>
    <property type="evidence" value="ECO:0007669"/>
    <property type="project" value="InterPro"/>
</dbReference>
<feature type="compositionally biased region" description="Low complexity" evidence="6">
    <location>
        <begin position="22"/>
        <end position="33"/>
    </location>
</feature>
<dbReference type="OrthoDB" id="203279at2759"/>
<dbReference type="PANTHER" id="PTHR40630">
    <property type="entry name" value="POSSIBLE DNA-BINDING PROTEIN"/>
    <property type="match status" value="1"/>
</dbReference>
<dbReference type="STRING" id="269621.A0A238FNA3"/>
<sequence length="162" mass="18057">MSSTSATLTHSTDVRRRTNQPQTLQQSQHTSTHLPALPSDALLQDLDSQASLDKMEHELNKTVDDEVEVLVEGMVELVRASQIKDKDHFRVSQEAFAAQVRTESMIRAAQSLLSLSHTLKLLHLFADSSTPALARESRAKELDEIINEAKAQWGIGVVEMDR</sequence>
<evidence type="ECO:0000256" key="2">
    <source>
        <dbReference type="ARBA" id="ARBA00005942"/>
    </source>
</evidence>
<dbReference type="Proteomes" id="UP000198372">
    <property type="component" value="Unassembled WGS sequence"/>
</dbReference>
<dbReference type="Pfam" id="PF06179">
    <property type="entry name" value="Med22"/>
    <property type="match status" value="1"/>
</dbReference>
<evidence type="ECO:0000256" key="1">
    <source>
        <dbReference type="ARBA" id="ARBA00004123"/>
    </source>
</evidence>
<dbReference type="InterPro" id="IPR009332">
    <property type="entry name" value="Med22"/>
</dbReference>
<evidence type="ECO:0000256" key="3">
    <source>
        <dbReference type="ARBA" id="ARBA00023015"/>
    </source>
</evidence>
<evidence type="ECO:0000313" key="8">
    <source>
        <dbReference type="Proteomes" id="UP000198372"/>
    </source>
</evidence>
<accession>A0A238FNA3</accession>
<feature type="region of interest" description="Disordered" evidence="6">
    <location>
        <begin position="1"/>
        <end position="33"/>
    </location>
</feature>
<comment type="similarity">
    <text evidence="2">Belongs to the Mediator complex subunit 22 family.</text>
</comment>
<evidence type="ECO:0000313" key="7">
    <source>
        <dbReference type="EMBL" id="SCV74767.1"/>
    </source>
</evidence>
<dbReference type="AlphaFoldDB" id="A0A238FNA3"/>
<comment type="subcellular location">
    <subcellularLocation>
        <location evidence="1">Nucleus</location>
    </subcellularLocation>
</comment>
<keyword evidence="3" id="KW-0805">Transcription regulation</keyword>
<feature type="compositionally biased region" description="Polar residues" evidence="6">
    <location>
        <begin position="1"/>
        <end position="11"/>
    </location>
</feature>
<dbReference type="InterPro" id="IPR021487">
    <property type="entry name" value="DUF3140"/>
</dbReference>
<gene>
    <name evidence="7" type="ORF">BQ2448_7796</name>
</gene>
<keyword evidence="5" id="KW-0539">Nucleus</keyword>
<proteinExistence type="inferred from homology"/>
<evidence type="ECO:0000256" key="5">
    <source>
        <dbReference type="ARBA" id="ARBA00023242"/>
    </source>
</evidence>
<dbReference type="GO" id="GO:0006357">
    <property type="term" value="P:regulation of transcription by RNA polymerase II"/>
    <property type="evidence" value="ECO:0007669"/>
    <property type="project" value="InterPro"/>
</dbReference>